<keyword evidence="7" id="KW-0547">Nucleotide-binding</keyword>
<dbReference type="GO" id="GO:0016036">
    <property type="term" value="P:cellular response to phosphate starvation"/>
    <property type="evidence" value="ECO:0007669"/>
    <property type="project" value="TreeGrafter"/>
</dbReference>
<evidence type="ECO:0000256" key="11">
    <source>
        <dbReference type="ARBA" id="ARBA00023012"/>
    </source>
</evidence>
<evidence type="ECO:0000256" key="3">
    <source>
        <dbReference type="ARBA" id="ARBA00012438"/>
    </source>
</evidence>
<dbReference type="PANTHER" id="PTHR45453">
    <property type="entry name" value="PHOSPHATE REGULON SENSOR PROTEIN PHOR"/>
    <property type="match status" value="1"/>
</dbReference>
<keyword evidence="11" id="KW-0902">Two-component regulatory system</keyword>
<sequence length="338" mass="39343">MKLFVKDHLMLIAMNLLQLCLLLSVLWLAGFTNISLLMYIFLLGFVVLGLYLIVRYVQNRSFYKLLSQVETMNKLDDTLQLKANTYAAKRTEALLHKQYQLYIQDVQQFESHQKQHILFMNQWVHQMKTPLSVANLLVKGRPDPIFVDIQEQLDRMEKGLDMVLYMSRLESFELDFFLEPTDMLELLNEVLRDHRRLLIKNELYPSVHGEEGLIIITDKKWLAFILSQIVTNAVRYSMESNHLDIRLSSEDNLVVIEVEDYGVGIAPQDIPRIFDAHFTGENGRLYRESTGMGLYMAKEICRRLKHTIDAKSVQGSGTTIRMTFAAPRDLSYMDVRKV</sequence>
<comment type="caution">
    <text evidence="15">The sequence shown here is derived from an EMBL/GenBank/DDBJ whole genome shotgun (WGS) entry which is preliminary data.</text>
</comment>
<dbReference type="GO" id="GO:0000155">
    <property type="term" value="F:phosphorelay sensor kinase activity"/>
    <property type="evidence" value="ECO:0007669"/>
    <property type="project" value="TreeGrafter"/>
</dbReference>
<evidence type="ECO:0000256" key="13">
    <source>
        <dbReference type="SAM" id="Phobius"/>
    </source>
</evidence>
<dbReference type="InterPro" id="IPR004358">
    <property type="entry name" value="Sig_transdc_His_kin-like_C"/>
</dbReference>
<dbReference type="InterPro" id="IPR036890">
    <property type="entry name" value="HATPase_C_sf"/>
</dbReference>
<keyword evidence="5" id="KW-0808">Transferase</keyword>
<dbReference type="GO" id="GO:0004721">
    <property type="term" value="F:phosphoprotein phosphatase activity"/>
    <property type="evidence" value="ECO:0007669"/>
    <property type="project" value="TreeGrafter"/>
</dbReference>
<evidence type="ECO:0000256" key="5">
    <source>
        <dbReference type="ARBA" id="ARBA00022679"/>
    </source>
</evidence>
<evidence type="ECO:0000256" key="10">
    <source>
        <dbReference type="ARBA" id="ARBA00022989"/>
    </source>
</evidence>
<accession>A0A168FT69</accession>
<keyword evidence="16" id="KW-1185">Reference proteome</keyword>
<dbReference type="SUPFAM" id="SSF55874">
    <property type="entry name" value="ATPase domain of HSP90 chaperone/DNA topoisomerase II/histidine kinase"/>
    <property type="match status" value="1"/>
</dbReference>
<gene>
    <name evidence="15" type="ORF">PGLA_20900</name>
</gene>
<evidence type="ECO:0000313" key="16">
    <source>
        <dbReference type="Proteomes" id="UP000076967"/>
    </source>
</evidence>
<evidence type="ECO:0000256" key="6">
    <source>
        <dbReference type="ARBA" id="ARBA00022692"/>
    </source>
</evidence>
<dbReference type="PANTHER" id="PTHR45453:SF2">
    <property type="entry name" value="HISTIDINE KINASE"/>
    <property type="match status" value="1"/>
</dbReference>
<keyword evidence="10 13" id="KW-1133">Transmembrane helix</keyword>
<dbReference type="InterPro" id="IPR003594">
    <property type="entry name" value="HATPase_dom"/>
</dbReference>
<evidence type="ECO:0000256" key="4">
    <source>
        <dbReference type="ARBA" id="ARBA00022475"/>
    </source>
</evidence>
<protein>
    <recommendedName>
        <fullName evidence="3">histidine kinase</fullName>
        <ecNumber evidence="3">2.7.13.3</ecNumber>
    </recommendedName>
</protein>
<dbReference type="EC" id="2.7.13.3" evidence="3"/>
<evidence type="ECO:0000313" key="15">
    <source>
        <dbReference type="EMBL" id="OAB36519.1"/>
    </source>
</evidence>
<dbReference type="Proteomes" id="UP000076967">
    <property type="component" value="Unassembled WGS sequence"/>
</dbReference>
<evidence type="ECO:0000259" key="14">
    <source>
        <dbReference type="PROSITE" id="PS50109"/>
    </source>
</evidence>
<evidence type="ECO:0000256" key="8">
    <source>
        <dbReference type="ARBA" id="ARBA00022777"/>
    </source>
</evidence>
<dbReference type="AlphaFoldDB" id="A0A168FT69"/>
<keyword evidence="9" id="KW-0067">ATP-binding</keyword>
<evidence type="ECO:0000256" key="2">
    <source>
        <dbReference type="ARBA" id="ARBA00004651"/>
    </source>
</evidence>
<dbReference type="PROSITE" id="PS50109">
    <property type="entry name" value="HIS_KIN"/>
    <property type="match status" value="1"/>
</dbReference>
<keyword evidence="8" id="KW-0418">Kinase</keyword>
<comment type="catalytic activity">
    <reaction evidence="1">
        <text>ATP + protein L-histidine = ADP + protein N-phospho-L-histidine.</text>
        <dbReference type="EC" id="2.7.13.3"/>
    </reaction>
</comment>
<organism evidence="15 16">
    <name type="scientific">Paenibacillus glacialis</name>
    <dbReference type="NCBI Taxonomy" id="494026"/>
    <lineage>
        <taxon>Bacteria</taxon>
        <taxon>Bacillati</taxon>
        <taxon>Bacillota</taxon>
        <taxon>Bacilli</taxon>
        <taxon>Bacillales</taxon>
        <taxon>Paenibacillaceae</taxon>
        <taxon>Paenibacillus</taxon>
    </lineage>
</organism>
<dbReference type="PRINTS" id="PR00344">
    <property type="entry name" value="BCTRLSENSOR"/>
</dbReference>
<keyword evidence="12 13" id="KW-0472">Membrane</keyword>
<proteinExistence type="predicted"/>
<evidence type="ECO:0000256" key="12">
    <source>
        <dbReference type="ARBA" id="ARBA00023136"/>
    </source>
</evidence>
<dbReference type="OrthoDB" id="9780487at2"/>
<dbReference type="RefSeq" id="WP_068536591.1">
    <property type="nucleotide sequence ID" value="NZ_LVJH01000056.1"/>
</dbReference>
<evidence type="ECO:0000256" key="1">
    <source>
        <dbReference type="ARBA" id="ARBA00000085"/>
    </source>
</evidence>
<evidence type="ECO:0000256" key="7">
    <source>
        <dbReference type="ARBA" id="ARBA00022741"/>
    </source>
</evidence>
<dbReference type="SMART" id="SM00387">
    <property type="entry name" value="HATPase_c"/>
    <property type="match status" value="1"/>
</dbReference>
<dbReference type="GO" id="GO:0005524">
    <property type="term" value="F:ATP binding"/>
    <property type="evidence" value="ECO:0007669"/>
    <property type="project" value="UniProtKB-KW"/>
</dbReference>
<keyword evidence="6 13" id="KW-0812">Transmembrane</keyword>
<dbReference type="Pfam" id="PF02518">
    <property type="entry name" value="HATPase_c"/>
    <property type="match status" value="1"/>
</dbReference>
<dbReference type="InterPro" id="IPR050351">
    <property type="entry name" value="BphY/WalK/GraS-like"/>
</dbReference>
<dbReference type="EMBL" id="LVJH01000056">
    <property type="protein sequence ID" value="OAB36519.1"/>
    <property type="molecule type" value="Genomic_DNA"/>
</dbReference>
<dbReference type="GO" id="GO:0005886">
    <property type="term" value="C:plasma membrane"/>
    <property type="evidence" value="ECO:0007669"/>
    <property type="project" value="UniProtKB-SubCell"/>
</dbReference>
<dbReference type="STRING" id="494026.PGLA_20900"/>
<reference evidence="15 16" key="1">
    <citation type="submission" date="2016-03" db="EMBL/GenBank/DDBJ databases">
        <title>Draft genome sequence of Paenibacillus glacialis DSM 22343.</title>
        <authorList>
            <person name="Shin S.-K."/>
            <person name="Yi H."/>
        </authorList>
    </citation>
    <scope>NUCLEOTIDE SEQUENCE [LARGE SCALE GENOMIC DNA]</scope>
    <source>
        <strain evidence="15 16">DSM 22343</strain>
    </source>
</reference>
<feature type="domain" description="Histidine kinase" evidence="14">
    <location>
        <begin position="122"/>
        <end position="328"/>
    </location>
</feature>
<feature type="transmembrane region" description="Helical" evidence="13">
    <location>
        <begin position="12"/>
        <end position="30"/>
    </location>
</feature>
<evidence type="ECO:0000256" key="9">
    <source>
        <dbReference type="ARBA" id="ARBA00022840"/>
    </source>
</evidence>
<feature type="transmembrane region" description="Helical" evidence="13">
    <location>
        <begin position="36"/>
        <end position="54"/>
    </location>
</feature>
<dbReference type="InterPro" id="IPR005467">
    <property type="entry name" value="His_kinase_dom"/>
</dbReference>
<keyword evidence="4" id="KW-1003">Cell membrane</keyword>
<dbReference type="Gene3D" id="3.30.565.10">
    <property type="entry name" value="Histidine kinase-like ATPase, C-terminal domain"/>
    <property type="match status" value="1"/>
</dbReference>
<name>A0A168FT69_9BACL</name>
<comment type="subcellular location">
    <subcellularLocation>
        <location evidence="2">Cell membrane</location>
        <topology evidence="2">Multi-pass membrane protein</topology>
    </subcellularLocation>
</comment>